<name>A0A6L2PWD6_COPFO</name>
<reference evidence="9" key="1">
    <citation type="submission" date="2020-01" db="EMBL/GenBank/DDBJ databases">
        <title>Draft genome sequence of the Termite Coptotermes fromosanus.</title>
        <authorList>
            <person name="Itakura S."/>
            <person name="Yosikawa Y."/>
            <person name="Umezawa K."/>
        </authorList>
    </citation>
    <scope>NUCLEOTIDE SEQUENCE [LARGE SCALE GENOMIC DNA]</scope>
</reference>
<dbReference type="InterPro" id="IPR008253">
    <property type="entry name" value="Marvel"/>
</dbReference>
<accession>A0A6L2PWD6</accession>
<feature type="transmembrane region" description="Helical" evidence="6">
    <location>
        <begin position="71"/>
        <end position="96"/>
    </location>
</feature>
<feature type="transmembrane region" description="Helical" evidence="6">
    <location>
        <begin position="108"/>
        <end position="129"/>
    </location>
</feature>
<keyword evidence="2 5" id="KW-0812">Transmembrane</keyword>
<keyword evidence="4 5" id="KW-0472">Membrane</keyword>
<dbReference type="PANTHER" id="PTHR22776:SF39">
    <property type="entry name" value="PROTEIN SINGLES BAR"/>
    <property type="match status" value="1"/>
</dbReference>
<evidence type="ECO:0000313" key="8">
    <source>
        <dbReference type="EMBL" id="GFG34928.1"/>
    </source>
</evidence>
<dbReference type="EMBL" id="BLKM01000508">
    <property type="protein sequence ID" value="GFG34928.1"/>
    <property type="molecule type" value="Genomic_DNA"/>
</dbReference>
<evidence type="ECO:0000256" key="6">
    <source>
        <dbReference type="SAM" id="Phobius"/>
    </source>
</evidence>
<feature type="transmembrane region" description="Helical" evidence="6">
    <location>
        <begin position="378"/>
        <end position="398"/>
    </location>
</feature>
<feature type="domain" description="MARVEL" evidence="7">
    <location>
        <begin position="265"/>
        <end position="408"/>
    </location>
</feature>
<proteinExistence type="predicted"/>
<feature type="transmembrane region" description="Helical" evidence="6">
    <location>
        <begin position="338"/>
        <end position="358"/>
    </location>
</feature>
<evidence type="ECO:0000256" key="1">
    <source>
        <dbReference type="ARBA" id="ARBA00004141"/>
    </source>
</evidence>
<dbReference type="Proteomes" id="UP000502823">
    <property type="component" value="Unassembled WGS sequence"/>
</dbReference>
<gene>
    <name evidence="8" type="ORF">Cfor_04131</name>
</gene>
<sequence length="411" mass="45574">MPAVRTTLQFIATTRFLRISVSFCFNKLVTSASYWLQGIKLAVLQILGAVCVGLIATYVKHRNPLYYTEVLFFLLVATAFLITTTCLLLSSFLSFITASMIHKTLFEVLYHAVAFILYLVAGIVLLVEIKNHDRYDYYKAYLAAAIIGLVNAALYILSTVFAIRTYRGAALLVLTFEDEECLKTSQILQLRYVHERRSEPHCADDDRLDHTSVHRSSRMSQPVVMGKRIVGRPRIVTVGQGGVESGRGGLHCCCCTCCTCVNLQFLRTLEGRLKLCEVLLAAVCQSLVLNYGTSHSQTLGPSYDGFLTTVSSCLLTASTLLACYLLSAKSIGLLRSSLFETLFNAVAALLYFSSSSYLSYAVNVFLRPLYLVTPFFQVYPAMTAVYILGLVLGVLHGYDAYLAYGQFRGYG</sequence>
<evidence type="ECO:0000259" key="7">
    <source>
        <dbReference type="PROSITE" id="PS51225"/>
    </source>
</evidence>
<evidence type="ECO:0000256" key="5">
    <source>
        <dbReference type="PROSITE-ProRule" id="PRU00581"/>
    </source>
</evidence>
<feature type="domain" description="MARVEL" evidence="7">
    <location>
        <begin position="32"/>
        <end position="167"/>
    </location>
</feature>
<comment type="subcellular location">
    <subcellularLocation>
        <location evidence="1">Membrane</location>
        <topology evidence="1">Multi-pass membrane protein</topology>
    </subcellularLocation>
</comment>
<dbReference type="GO" id="GO:0016020">
    <property type="term" value="C:membrane"/>
    <property type="evidence" value="ECO:0007669"/>
    <property type="project" value="UniProtKB-SubCell"/>
</dbReference>
<comment type="caution">
    <text evidence="8">The sequence shown here is derived from an EMBL/GenBank/DDBJ whole genome shotgun (WGS) entry which is preliminary data.</text>
</comment>
<evidence type="ECO:0000256" key="2">
    <source>
        <dbReference type="ARBA" id="ARBA00022692"/>
    </source>
</evidence>
<protein>
    <recommendedName>
        <fullName evidence="7">MARVEL domain-containing protein</fullName>
    </recommendedName>
</protein>
<feature type="transmembrane region" description="Helical" evidence="6">
    <location>
        <begin position="305"/>
        <end position="326"/>
    </location>
</feature>
<dbReference type="Pfam" id="PF01284">
    <property type="entry name" value="MARVEL"/>
    <property type="match status" value="1"/>
</dbReference>
<evidence type="ECO:0000256" key="4">
    <source>
        <dbReference type="ARBA" id="ARBA00023136"/>
    </source>
</evidence>
<dbReference type="InParanoid" id="A0A6L2PWD6"/>
<evidence type="ECO:0000313" key="9">
    <source>
        <dbReference type="Proteomes" id="UP000502823"/>
    </source>
</evidence>
<organism evidence="8 9">
    <name type="scientific">Coptotermes formosanus</name>
    <name type="common">Formosan subterranean termite</name>
    <dbReference type="NCBI Taxonomy" id="36987"/>
    <lineage>
        <taxon>Eukaryota</taxon>
        <taxon>Metazoa</taxon>
        <taxon>Ecdysozoa</taxon>
        <taxon>Arthropoda</taxon>
        <taxon>Hexapoda</taxon>
        <taxon>Insecta</taxon>
        <taxon>Pterygota</taxon>
        <taxon>Neoptera</taxon>
        <taxon>Polyneoptera</taxon>
        <taxon>Dictyoptera</taxon>
        <taxon>Blattodea</taxon>
        <taxon>Blattoidea</taxon>
        <taxon>Termitoidae</taxon>
        <taxon>Rhinotermitidae</taxon>
        <taxon>Coptotermes</taxon>
    </lineage>
</organism>
<feature type="transmembrane region" description="Helical" evidence="6">
    <location>
        <begin position="41"/>
        <end position="59"/>
    </location>
</feature>
<keyword evidence="9" id="KW-1185">Reference proteome</keyword>
<dbReference type="PROSITE" id="PS51225">
    <property type="entry name" value="MARVEL"/>
    <property type="match status" value="2"/>
</dbReference>
<feature type="transmembrane region" description="Helical" evidence="6">
    <location>
        <begin position="141"/>
        <end position="163"/>
    </location>
</feature>
<dbReference type="AlphaFoldDB" id="A0A6L2PWD6"/>
<dbReference type="InterPro" id="IPR050578">
    <property type="entry name" value="MARVEL-CKLF_proteins"/>
</dbReference>
<evidence type="ECO:0000256" key="3">
    <source>
        <dbReference type="ARBA" id="ARBA00022989"/>
    </source>
</evidence>
<dbReference type="OrthoDB" id="10044855at2759"/>
<keyword evidence="3 6" id="KW-1133">Transmembrane helix</keyword>
<dbReference type="PANTHER" id="PTHR22776">
    <property type="entry name" value="MARVEL-CONTAINING POTENTIAL LIPID RAFT-ASSOCIATED PROTEIN"/>
    <property type="match status" value="1"/>
</dbReference>